<evidence type="ECO:0000256" key="1">
    <source>
        <dbReference type="SAM" id="SignalP"/>
    </source>
</evidence>
<dbReference type="PANTHER" id="PTHR36578:SF1">
    <property type="entry name" value="APPLE DOMAIN-CONTAINING PROTEIN"/>
    <property type="match status" value="1"/>
</dbReference>
<name>A0A136ITR8_9PEZI</name>
<reference evidence="3" key="1">
    <citation type="submission" date="2016-02" db="EMBL/GenBank/DDBJ databases">
        <title>Draft genome sequence of Microdochium bolleyi, a fungal endophyte of beachgrass.</title>
        <authorList>
            <consortium name="DOE Joint Genome Institute"/>
            <person name="David A.S."/>
            <person name="May G."/>
            <person name="Haridas S."/>
            <person name="Lim J."/>
            <person name="Wang M."/>
            <person name="Labutti K."/>
            <person name="Lipzen A."/>
            <person name="Barry K."/>
            <person name="Grigoriev I.V."/>
        </authorList>
    </citation>
    <scope>NUCLEOTIDE SEQUENCE [LARGE SCALE GENOMIC DNA]</scope>
    <source>
        <strain evidence="3">J235TASD1</strain>
    </source>
</reference>
<dbReference type="EMBL" id="KQ964259">
    <property type="protein sequence ID" value="KXJ88186.1"/>
    <property type="molecule type" value="Genomic_DNA"/>
</dbReference>
<feature type="chain" id="PRO_5007293147" description="Apple domain-containing protein" evidence="1">
    <location>
        <begin position="17"/>
        <end position="179"/>
    </location>
</feature>
<evidence type="ECO:0008006" key="4">
    <source>
        <dbReference type="Google" id="ProtNLM"/>
    </source>
</evidence>
<keyword evidence="3" id="KW-1185">Reference proteome</keyword>
<organism evidence="2 3">
    <name type="scientific">Microdochium bolleyi</name>
    <dbReference type="NCBI Taxonomy" id="196109"/>
    <lineage>
        <taxon>Eukaryota</taxon>
        <taxon>Fungi</taxon>
        <taxon>Dikarya</taxon>
        <taxon>Ascomycota</taxon>
        <taxon>Pezizomycotina</taxon>
        <taxon>Sordariomycetes</taxon>
        <taxon>Xylariomycetidae</taxon>
        <taxon>Xylariales</taxon>
        <taxon>Microdochiaceae</taxon>
        <taxon>Microdochium</taxon>
    </lineage>
</organism>
<dbReference type="AlphaFoldDB" id="A0A136ITR8"/>
<proteinExistence type="predicted"/>
<keyword evidence="1" id="KW-0732">Signal</keyword>
<gene>
    <name evidence="2" type="ORF">Micbo1qcDRAFT_178341</name>
</gene>
<accession>A0A136ITR8</accession>
<feature type="signal peptide" evidence="1">
    <location>
        <begin position="1"/>
        <end position="16"/>
    </location>
</feature>
<evidence type="ECO:0000313" key="3">
    <source>
        <dbReference type="Proteomes" id="UP000070501"/>
    </source>
</evidence>
<dbReference type="PANTHER" id="PTHR36578">
    <property type="entry name" value="CHROMOSOME 15, WHOLE GENOME SHOTGUN SEQUENCE"/>
    <property type="match status" value="1"/>
</dbReference>
<protein>
    <recommendedName>
        <fullName evidence="4">Apple domain-containing protein</fullName>
    </recommendedName>
</protein>
<dbReference type="Proteomes" id="UP000070501">
    <property type="component" value="Unassembled WGS sequence"/>
</dbReference>
<dbReference type="InParanoid" id="A0A136ITR8"/>
<sequence length="179" mass="18900">MKFTLPTAILISLAAALPSSEPLLQDRAAGSGPCSDLPAGSYTGAMPADNSDAFKTFSTIINLAKNAATPPKTVRNFFGLEGATTGGDYITYSTLPEYNPELCLKKCKETSNCKGFNIFFERDPSKIPGSGCENPASNINIKCSLWAKEIATKDATNTGGYRAGFHVVITGSNGYTLTP</sequence>
<dbReference type="OrthoDB" id="271448at2759"/>
<evidence type="ECO:0000313" key="2">
    <source>
        <dbReference type="EMBL" id="KXJ88186.1"/>
    </source>
</evidence>